<comment type="pathway">
    <text evidence="1 6">Purine metabolism; IMP biosynthesis via de novo pathway; N(2)-formyl-N(1)-(5-phospho-D-ribosyl)glycinamide from N(1)-(5-phospho-D-ribosyl)glycinamide (10-formyl THF route): step 1/1.</text>
</comment>
<evidence type="ECO:0000256" key="6">
    <source>
        <dbReference type="HAMAP-Rule" id="MF_01930"/>
    </source>
</evidence>
<dbReference type="AlphaFoldDB" id="A0A2W4QFF9"/>
<organism evidence="8 9">
    <name type="scientific">Candidatus Methylumidiphilus alinenensis</name>
    <dbReference type="NCBI Taxonomy" id="2202197"/>
    <lineage>
        <taxon>Bacteria</taxon>
        <taxon>Pseudomonadati</taxon>
        <taxon>Pseudomonadota</taxon>
        <taxon>Gammaproteobacteria</taxon>
        <taxon>Methylococcales</taxon>
        <taxon>Candidatus Methylumidiphilus</taxon>
    </lineage>
</organism>
<comment type="caution">
    <text evidence="6">Lacks conserved residue(s) required for the propagation of feature annotation.</text>
</comment>
<keyword evidence="2 6" id="KW-0808">Transferase</keyword>
<dbReference type="InterPro" id="IPR004607">
    <property type="entry name" value="GART"/>
</dbReference>
<dbReference type="InterPro" id="IPR001555">
    <property type="entry name" value="GART_AS"/>
</dbReference>
<feature type="active site" description="Proton donor" evidence="6">
    <location>
        <position position="112"/>
    </location>
</feature>
<sequence>MRHIMKLGFLASHNGSNMQAIIEACKTGALQATPVVVISNNAVSGALARAGRESIPHYHLSLKTHPTPELLDQAILDALIAHRVDMVILAGYMKKLGVKTLTRFDGAILNIHPALLPKFGGQGMYGIHVHEAVLAAGEKETGVTIHLVTEEYDSGAIIGQEKVPVLPDDTPQTLQERVLKTEHAFFPRILDRIRCGEIAIPGYRTMNPVT</sequence>
<comment type="caution">
    <text evidence="8">The sequence shown here is derived from an EMBL/GenBank/DDBJ whole genome shotgun (WGS) entry which is preliminary data.</text>
</comment>
<evidence type="ECO:0000256" key="1">
    <source>
        <dbReference type="ARBA" id="ARBA00005054"/>
    </source>
</evidence>
<evidence type="ECO:0000256" key="3">
    <source>
        <dbReference type="ARBA" id="ARBA00022755"/>
    </source>
</evidence>
<feature type="binding site" evidence="6">
    <location>
        <begin position="15"/>
        <end position="17"/>
    </location>
    <ligand>
        <name>N(1)-(5-phospho-beta-D-ribosyl)glycinamide</name>
        <dbReference type="ChEBI" id="CHEBI:143788"/>
    </ligand>
</feature>
<dbReference type="InterPro" id="IPR036477">
    <property type="entry name" value="Formyl_transf_N_sf"/>
</dbReference>
<accession>A0A2W4QFF9</accession>
<evidence type="ECO:0000256" key="4">
    <source>
        <dbReference type="ARBA" id="ARBA00038440"/>
    </source>
</evidence>
<comment type="function">
    <text evidence="6">Catalyzes the transfer of a formyl group from 10-formyltetrahydrofolate to 5-phospho-ribosyl-glycinamide (GAR), producing 5-phospho-ribosyl-N-formylglycinamide (FGAR) and tetrahydrofolate.</text>
</comment>
<dbReference type="PANTHER" id="PTHR43369:SF2">
    <property type="entry name" value="PHOSPHORIBOSYLGLYCINAMIDE FORMYLTRANSFERASE"/>
    <property type="match status" value="1"/>
</dbReference>
<evidence type="ECO:0000313" key="8">
    <source>
        <dbReference type="EMBL" id="PZN70932.1"/>
    </source>
</evidence>
<feature type="site" description="Raises pKa of active site His" evidence="6">
    <location>
        <position position="153"/>
    </location>
</feature>
<dbReference type="Pfam" id="PF00551">
    <property type="entry name" value="Formyl_trans_N"/>
    <property type="match status" value="1"/>
</dbReference>
<dbReference type="GO" id="GO:0004644">
    <property type="term" value="F:phosphoribosylglycinamide formyltransferase activity"/>
    <property type="evidence" value="ECO:0007669"/>
    <property type="project" value="UniProtKB-UniRule"/>
</dbReference>
<comment type="similarity">
    <text evidence="4 6">Belongs to the GART family.</text>
</comment>
<evidence type="ECO:0000256" key="5">
    <source>
        <dbReference type="ARBA" id="ARBA00047664"/>
    </source>
</evidence>
<keyword evidence="3 6" id="KW-0658">Purine biosynthesis</keyword>
<evidence type="ECO:0000313" key="9">
    <source>
        <dbReference type="Proteomes" id="UP000249396"/>
    </source>
</evidence>
<dbReference type="SUPFAM" id="SSF53328">
    <property type="entry name" value="Formyltransferase"/>
    <property type="match status" value="1"/>
</dbReference>
<dbReference type="Proteomes" id="UP000249396">
    <property type="component" value="Unassembled WGS sequence"/>
</dbReference>
<dbReference type="PROSITE" id="PS00373">
    <property type="entry name" value="GART"/>
    <property type="match status" value="1"/>
</dbReference>
<gene>
    <name evidence="6" type="primary">purN</name>
    <name evidence="8" type="ORF">DM484_27460</name>
</gene>
<dbReference type="EMBL" id="QJPH01000539">
    <property type="protein sequence ID" value="PZN70932.1"/>
    <property type="molecule type" value="Genomic_DNA"/>
</dbReference>
<dbReference type="Gene3D" id="3.40.50.170">
    <property type="entry name" value="Formyl transferase, N-terminal domain"/>
    <property type="match status" value="1"/>
</dbReference>
<dbReference type="GO" id="GO:0005829">
    <property type="term" value="C:cytosol"/>
    <property type="evidence" value="ECO:0007669"/>
    <property type="project" value="TreeGrafter"/>
</dbReference>
<feature type="binding site" evidence="6">
    <location>
        <position position="110"/>
    </location>
    <ligand>
        <name>(6R)-10-formyltetrahydrofolate</name>
        <dbReference type="ChEBI" id="CHEBI:195366"/>
    </ligand>
</feature>
<dbReference type="UniPathway" id="UPA00074">
    <property type="reaction ID" value="UER00126"/>
</dbReference>
<comment type="catalytic activity">
    <reaction evidence="5 6">
        <text>N(1)-(5-phospho-beta-D-ribosyl)glycinamide + (6R)-10-formyltetrahydrofolate = N(2)-formyl-N(1)-(5-phospho-beta-D-ribosyl)glycinamide + (6S)-5,6,7,8-tetrahydrofolate + H(+)</text>
        <dbReference type="Rhea" id="RHEA:15053"/>
        <dbReference type="ChEBI" id="CHEBI:15378"/>
        <dbReference type="ChEBI" id="CHEBI:57453"/>
        <dbReference type="ChEBI" id="CHEBI:143788"/>
        <dbReference type="ChEBI" id="CHEBI:147286"/>
        <dbReference type="ChEBI" id="CHEBI:195366"/>
        <dbReference type="EC" id="2.1.2.2"/>
    </reaction>
</comment>
<dbReference type="HAMAP" id="MF_01930">
    <property type="entry name" value="PurN"/>
    <property type="match status" value="1"/>
</dbReference>
<protein>
    <recommendedName>
        <fullName evidence="6">Phosphoribosylglycinamide formyltransferase</fullName>
        <ecNumber evidence="6">2.1.2.2</ecNumber>
    </recommendedName>
    <alternativeName>
        <fullName evidence="6">5'-phosphoribosylglycinamide transformylase</fullName>
    </alternativeName>
    <alternativeName>
        <fullName evidence="6">GAR transformylase</fullName>
        <shortName evidence="6">GART</shortName>
    </alternativeName>
</protein>
<feature type="domain" description="Formyl transferase N-terminal" evidence="7">
    <location>
        <begin position="5"/>
        <end position="189"/>
    </location>
</feature>
<dbReference type="NCBIfam" id="TIGR00639">
    <property type="entry name" value="PurN"/>
    <property type="match status" value="1"/>
</dbReference>
<dbReference type="InterPro" id="IPR002376">
    <property type="entry name" value="Formyl_transf_N"/>
</dbReference>
<evidence type="ECO:0000259" key="7">
    <source>
        <dbReference type="Pfam" id="PF00551"/>
    </source>
</evidence>
<reference evidence="8 9" key="1">
    <citation type="journal article" date="2018" name="Aquat. Microb. Ecol.">
        <title>Gammaproteobacterial methanotrophs dominate.</title>
        <authorList>
            <person name="Rissanen A.J."/>
            <person name="Saarenheimo J."/>
            <person name="Tiirola M."/>
            <person name="Peura S."/>
            <person name="Aalto S.L."/>
            <person name="Karvinen A."/>
            <person name="Nykanen H."/>
        </authorList>
    </citation>
    <scope>NUCLEOTIDE SEQUENCE [LARGE SCALE GENOMIC DNA]</scope>
    <source>
        <strain evidence="8">AMbin10</strain>
    </source>
</reference>
<evidence type="ECO:0000256" key="2">
    <source>
        <dbReference type="ARBA" id="ARBA00022679"/>
    </source>
</evidence>
<dbReference type="PANTHER" id="PTHR43369">
    <property type="entry name" value="PHOSPHORIBOSYLGLYCINAMIDE FORMYLTRANSFERASE"/>
    <property type="match status" value="1"/>
</dbReference>
<dbReference type="EC" id="2.1.2.2" evidence="6"/>
<name>A0A2W4QFF9_9GAMM</name>
<dbReference type="GO" id="GO:0006189">
    <property type="term" value="P:'de novo' IMP biosynthetic process"/>
    <property type="evidence" value="ECO:0007669"/>
    <property type="project" value="UniProtKB-UniRule"/>
</dbReference>
<proteinExistence type="inferred from homology"/>
<dbReference type="CDD" id="cd08645">
    <property type="entry name" value="FMT_core_GART"/>
    <property type="match status" value="1"/>
</dbReference>